<gene>
    <name evidence="1" type="ORF">KY290_000562</name>
</gene>
<reference evidence="1 2" key="1">
    <citation type="journal article" date="2021" name="bioRxiv">
        <title>Chromosome-scale and haplotype-resolved genome assembly of a tetraploid potato cultivar.</title>
        <authorList>
            <person name="Sun H."/>
            <person name="Jiao W.-B."/>
            <person name="Krause K."/>
            <person name="Campoy J.A."/>
            <person name="Goel M."/>
            <person name="Folz-Donahue K."/>
            <person name="Kukat C."/>
            <person name="Huettel B."/>
            <person name="Schneeberger K."/>
        </authorList>
    </citation>
    <scope>NUCLEOTIDE SEQUENCE [LARGE SCALE GENOMIC DNA]</scope>
    <source>
        <strain evidence="1">SolTubOtavaFocal</strain>
        <tissue evidence="1">Leaves</tissue>
    </source>
</reference>
<keyword evidence="2" id="KW-1185">Reference proteome</keyword>
<name>A0ABQ7WJN5_SOLTU</name>
<evidence type="ECO:0000313" key="1">
    <source>
        <dbReference type="EMBL" id="KAH0780964.1"/>
    </source>
</evidence>
<sequence>MVDPKHGPHQLAFENLITIVFKAFEVPLREDMVSNKKDMITRSTLVDCRLLDNNDHVPIVALRATVLVSIFLNDLRAARTRMHPS</sequence>
<accession>A0ABQ7WJN5</accession>
<protein>
    <submittedName>
        <fullName evidence="1">Uncharacterized protein</fullName>
    </submittedName>
</protein>
<dbReference type="Proteomes" id="UP000826656">
    <property type="component" value="Unassembled WGS sequence"/>
</dbReference>
<evidence type="ECO:0000313" key="2">
    <source>
        <dbReference type="Proteomes" id="UP000826656"/>
    </source>
</evidence>
<dbReference type="EMBL" id="JAIVGD010000001">
    <property type="protein sequence ID" value="KAH0780964.1"/>
    <property type="molecule type" value="Genomic_DNA"/>
</dbReference>
<proteinExistence type="predicted"/>
<comment type="caution">
    <text evidence="1">The sequence shown here is derived from an EMBL/GenBank/DDBJ whole genome shotgun (WGS) entry which is preliminary data.</text>
</comment>
<organism evidence="1 2">
    <name type="scientific">Solanum tuberosum</name>
    <name type="common">Potato</name>
    <dbReference type="NCBI Taxonomy" id="4113"/>
    <lineage>
        <taxon>Eukaryota</taxon>
        <taxon>Viridiplantae</taxon>
        <taxon>Streptophyta</taxon>
        <taxon>Embryophyta</taxon>
        <taxon>Tracheophyta</taxon>
        <taxon>Spermatophyta</taxon>
        <taxon>Magnoliopsida</taxon>
        <taxon>eudicotyledons</taxon>
        <taxon>Gunneridae</taxon>
        <taxon>Pentapetalae</taxon>
        <taxon>asterids</taxon>
        <taxon>lamiids</taxon>
        <taxon>Solanales</taxon>
        <taxon>Solanaceae</taxon>
        <taxon>Solanoideae</taxon>
        <taxon>Solaneae</taxon>
        <taxon>Solanum</taxon>
    </lineage>
</organism>